<comment type="caution">
    <text evidence="2">The sequence shown here is derived from an EMBL/GenBank/DDBJ whole genome shotgun (WGS) entry which is preliminary data.</text>
</comment>
<dbReference type="AlphaFoldDB" id="A0A5D4SZF7"/>
<evidence type="ECO:0000313" key="2">
    <source>
        <dbReference type="EMBL" id="TYS68091.1"/>
    </source>
</evidence>
<dbReference type="EMBL" id="VTEV01000004">
    <property type="protein sequence ID" value="TYS68091.1"/>
    <property type="molecule type" value="Genomic_DNA"/>
</dbReference>
<dbReference type="InterPro" id="IPR024775">
    <property type="entry name" value="DinB-like"/>
</dbReference>
<accession>A0A5D4SZF7</accession>
<organism evidence="2 3">
    <name type="scientific">Sutcliffiella horikoshii</name>
    <dbReference type="NCBI Taxonomy" id="79883"/>
    <lineage>
        <taxon>Bacteria</taxon>
        <taxon>Bacillati</taxon>
        <taxon>Bacillota</taxon>
        <taxon>Bacilli</taxon>
        <taxon>Bacillales</taxon>
        <taxon>Bacillaceae</taxon>
        <taxon>Sutcliffiella</taxon>
    </lineage>
</organism>
<dbReference type="OrthoDB" id="5464839at2"/>
<reference evidence="2 3" key="1">
    <citation type="submission" date="2019-08" db="EMBL/GenBank/DDBJ databases">
        <title>Bacillus genomes from the desert of Cuatro Cienegas, Coahuila.</title>
        <authorList>
            <person name="Olmedo-Alvarez G."/>
        </authorList>
    </citation>
    <scope>NUCLEOTIDE SEQUENCE [LARGE SCALE GENOMIC DNA]</scope>
    <source>
        <strain evidence="2 3">CH28_1T</strain>
    </source>
</reference>
<proteinExistence type="predicted"/>
<evidence type="ECO:0000259" key="1">
    <source>
        <dbReference type="Pfam" id="PF12867"/>
    </source>
</evidence>
<feature type="domain" description="DinB-like" evidence="1">
    <location>
        <begin position="5"/>
        <end position="155"/>
    </location>
</feature>
<protein>
    <submittedName>
        <fullName evidence="2">DinB family protein</fullName>
    </submittedName>
</protein>
<dbReference type="InterPro" id="IPR034660">
    <property type="entry name" value="DinB/YfiT-like"/>
</dbReference>
<dbReference type="Gene3D" id="1.20.120.450">
    <property type="entry name" value="dinb family like domain"/>
    <property type="match status" value="1"/>
</dbReference>
<sequence length="164" mass="19498">MYYEQTYKAREELLELLKGISEEQLHQKHENLWTVSQNVEHLYLIENKITNSLRKAIEVKHEVEEKDLNLAKILANRTYKVVAPEDITPSEHHYTKAELINLLEQSRSNLNTFIQEVNDEILHKYGFNHRWIGDLSAQQWVQLIGFHERRHIDQINQTLSNTVQ</sequence>
<dbReference type="STRING" id="79883.GCA_001636495_02058"/>
<gene>
    <name evidence="2" type="ORF">FZC76_10075</name>
</gene>
<dbReference type="Proteomes" id="UP000322524">
    <property type="component" value="Unassembled WGS sequence"/>
</dbReference>
<dbReference type="Pfam" id="PF12867">
    <property type="entry name" value="DinB_2"/>
    <property type="match status" value="1"/>
</dbReference>
<dbReference type="SUPFAM" id="SSF109854">
    <property type="entry name" value="DinB/YfiT-like putative metalloenzymes"/>
    <property type="match status" value="1"/>
</dbReference>
<evidence type="ECO:0000313" key="3">
    <source>
        <dbReference type="Proteomes" id="UP000322524"/>
    </source>
</evidence>
<dbReference type="RefSeq" id="WP_148988074.1">
    <property type="nucleotide sequence ID" value="NZ_VTEV01000004.1"/>
</dbReference>
<name>A0A5D4SZF7_9BACI</name>